<organism evidence="1 2">
    <name type="scientific">Eumeta variegata</name>
    <name type="common">Bagworm moth</name>
    <name type="synonym">Eumeta japonica</name>
    <dbReference type="NCBI Taxonomy" id="151549"/>
    <lineage>
        <taxon>Eukaryota</taxon>
        <taxon>Metazoa</taxon>
        <taxon>Ecdysozoa</taxon>
        <taxon>Arthropoda</taxon>
        <taxon>Hexapoda</taxon>
        <taxon>Insecta</taxon>
        <taxon>Pterygota</taxon>
        <taxon>Neoptera</taxon>
        <taxon>Endopterygota</taxon>
        <taxon>Lepidoptera</taxon>
        <taxon>Glossata</taxon>
        <taxon>Ditrysia</taxon>
        <taxon>Tineoidea</taxon>
        <taxon>Psychidae</taxon>
        <taxon>Oiketicinae</taxon>
        <taxon>Eumeta</taxon>
    </lineage>
</organism>
<name>A0A4C2A141_EUMVA</name>
<evidence type="ECO:0000313" key="1">
    <source>
        <dbReference type="EMBL" id="GBP93708.1"/>
    </source>
</evidence>
<dbReference type="AlphaFoldDB" id="A0A4C2A141"/>
<reference evidence="1 2" key="1">
    <citation type="journal article" date="2019" name="Commun. Biol.">
        <title>The bagworm genome reveals a unique fibroin gene that provides high tensile strength.</title>
        <authorList>
            <person name="Kono N."/>
            <person name="Nakamura H."/>
            <person name="Ohtoshi R."/>
            <person name="Tomita M."/>
            <person name="Numata K."/>
            <person name="Arakawa K."/>
        </authorList>
    </citation>
    <scope>NUCLEOTIDE SEQUENCE [LARGE SCALE GENOMIC DNA]</scope>
</reference>
<keyword evidence="2" id="KW-1185">Reference proteome</keyword>
<accession>A0A4C2A141</accession>
<comment type="caution">
    <text evidence="1">The sequence shown here is derived from an EMBL/GenBank/DDBJ whole genome shotgun (WGS) entry which is preliminary data.</text>
</comment>
<dbReference type="EMBL" id="BGZK01002409">
    <property type="protein sequence ID" value="GBP93708.1"/>
    <property type="molecule type" value="Genomic_DNA"/>
</dbReference>
<gene>
    <name evidence="1" type="ORF">EVAR_62360_1</name>
</gene>
<evidence type="ECO:0000313" key="2">
    <source>
        <dbReference type="Proteomes" id="UP000299102"/>
    </source>
</evidence>
<sequence>MPVLKYQHTNKFLTEKNVELMSDPAYNSDLALCIEFTTGARGVGVHLTLAVLYFQLRSVAAAMGACEHEPEFERMQAWASTKHLGHLLEYLWVSATA</sequence>
<proteinExistence type="predicted"/>
<protein>
    <submittedName>
        <fullName evidence="1">Uncharacterized protein</fullName>
    </submittedName>
</protein>
<dbReference type="Proteomes" id="UP000299102">
    <property type="component" value="Unassembled WGS sequence"/>
</dbReference>